<sequence length="122" mass="14341">MPTRRVRDQQDDDAPPHPPHPEMTPYERASIDMLAGITRSNRDYRSERFRMNMRDEFQWKRQLQQPSRGQSSQKLAKRPFQGLLRVQLLRGHSNTGHRAIRDRSSREPVPLDLEDTDLQGVP</sequence>
<feature type="compositionally biased region" description="Acidic residues" evidence="1">
    <location>
        <begin position="112"/>
        <end position="122"/>
    </location>
</feature>
<feature type="compositionally biased region" description="Polar residues" evidence="1">
    <location>
        <begin position="61"/>
        <end position="74"/>
    </location>
</feature>
<proteinExistence type="predicted"/>
<name>A0A2Z7D481_9LAMI</name>
<protein>
    <submittedName>
        <fullName evidence="2">Uncharacterized protein</fullName>
    </submittedName>
</protein>
<dbReference type="Proteomes" id="UP000250235">
    <property type="component" value="Unassembled WGS sequence"/>
</dbReference>
<feature type="region of interest" description="Disordered" evidence="1">
    <location>
        <begin position="91"/>
        <end position="122"/>
    </location>
</feature>
<feature type="region of interest" description="Disordered" evidence="1">
    <location>
        <begin position="57"/>
        <end position="79"/>
    </location>
</feature>
<evidence type="ECO:0000313" key="2">
    <source>
        <dbReference type="EMBL" id="KZV53149.1"/>
    </source>
</evidence>
<evidence type="ECO:0000256" key="1">
    <source>
        <dbReference type="SAM" id="MobiDB-lite"/>
    </source>
</evidence>
<accession>A0A2Z7D481</accession>
<evidence type="ECO:0000313" key="3">
    <source>
        <dbReference type="Proteomes" id="UP000250235"/>
    </source>
</evidence>
<feature type="region of interest" description="Disordered" evidence="1">
    <location>
        <begin position="1"/>
        <end position="28"/>
    </location>
</feature>
<organism evidence="2 3">
    <name type="scientific">Dorcoceras hygrometricum</name>
    <dbReference type="NCBI Taxonomy" id="472368"/>
    <lineage>
        <taxon>Eukaryota</taxon>
        <taxon>Viridiplantae</taxon>
        <taxon>Streptophyta</taxon>
        <taxon>Embryophyta</taxon>
        <taxon>Tracheophyta</taxon>
        <taxon>Spermatophyta</taxon>
        <taxon>Magnoliopsida</taxon>
        <taxon>eudicotyledons</taxon>
        <taxon>Gunneridae</taxon>
        <taxon>Pentapetalae</taxon>
        <taxon>asterids</taxon>
        <taxon>lamiids</taxon>
        <taxon>Lamiales</taxon>
        <taxon>Gesneriaceae</taxon>
        <taxon>Didymocarpoideae</taxon>
        <taxon>Trichosporeae</taxon>
        <taxon>Loxocarpinae</taxon>
        <taxon>Dorcoceras</taxon>
    </lineage>
</organism>
<dbReference type="EMBL" id="KQ990531">
    <property type="protein sequence ID" value="KZV53149.1"/>
    <property type="molecule type" value="Genomic_DNA"/>
</dbReference>
<gene>
    <name evidence="2" type="ORF">F511_16484</name>
</gene>
<dbReference type="AlphaFoldDB" id="A0A2Z7D481"/>
<reference evidence="2 3" key="1">
    <citation type="journal article" date="2015" name="Proc. Natl. Acad. Sci. U.S.A.">
        <title>The resurrection genome of Boea hygrometrica: A blueprint for survival of dehydration.</title>
        <authorList>
            <person name="Xiao L."/>
            <person name="Yang G."/>
            <person name="Zhang L."/>
            <person name="Yang X."/>
            <person name="Zhao S."/>
            <person name="Ji Z."/>
            <person name="Zhou Q."/>
            <person name="Hu M."/>
            <person name="Wang Y."/>
            <person name="Chen M."/>
            <person name="Xu Y."/>
            <person name="Jin H."/>
            <person name="Xiao X."/>
            <person name="Hu G."/>
            <person name="Bao F."/>
            <person name="Hu Y."/>
            <person name="Wan P."/>
            <person name="Li L."/>
            <person name="Deng X."/>
            <person name="Kuang T."/>
            <person name="Xiang C."/>
            <person name="Zhu J.K."/>
            <person name="Oliver M.J."/>
            <person name="He Y."/>
        </authorList>
    </citation>
    <scope>NUCLEOTIDE SEQUENCE [LARGE SCALE GENOMIC DNA]</scope>
    <source>
        <strain evidence="3">cv. XS01</strain>
    </source>
</reference>
<keyword evidence="3" id="KW-1185">Reference proteome</keyword>